<evidence type="ECO:0000313" key="3">
    <source>
        <dbReference type="Proteomes" id="UP000008553"/>
    </source>
</evidence>
<evidence type="ECO:0000256" key="1">
    <source>
        <dbReference type="SAM" id="Phobius"/>
    </source>
</evidence>
<name>Q7R854_PLAYO</name>
<reference evidence="2 3" key="1">
    <citation type="journal article" date="2002" name="Nature">
        <title>Genome sequence and comparative analysis of the model rodent malaria parasite Plasmodium yoelii yoelii.</title>
        <authorList>
            <person name="Carlton J.M."/>
            <person name="Angiuoli S.V."/>
            <person name="Suh B.B."/>
            <person name="Kooij T.W."/>
            <person name="Pertea M."/>
            <person name="Silva J.C."/>
            <person name="Ermolaeva M.D."/>
            <person name="Allen J.E."/>
            <person name="Selengut J.D."/>
            <person name="Koo H.L."/>
            <person name="Peterson J.D."/>
            <person name="Pop M."/>
            <person name="Kosack D.S."/>
            <person name="Shumway M.F."/>
            <person name="Bidwell S.L."/>
            <person name="Shallom S.J."/>
            <person name="van Aken S.E."/>
            <person name="Riedmuller S.B."/>
            <person name="Feldblyum T.V."/>
            <person name="Cho J.K."/>
            <person name="Quackenbush J."/>
            <person name="Sedegah M."/>
            <person name="Shoaibi A."/>
            <person name="Cummings L.M."/>
            <person name="Florens L."/>
            <person name="Yates J.R."/>
            <person name="Raine J.D."/>
            <person name="Sinden R.E."/>
            <person name="Harris M.A."/>
            <person name="Cunningham D.A."/>
            <person name="Preiser P.R."/>
            <person name="Bergman L.W."/>
            <person name="Vaidya A.B."/>
            <person name="van Lin L.H."/>
            <person name="Janse C.J."/>
            <person name="Waters A.P."/>
            <person name="Smith H.O."/>
            <person name="White O.R."/>
            <person name="Salzberg S.L."/>
            <person name="Venter J.C."/>
            <person name="Fraser C.M."/>
            <person name="Hoffman S.L."/>
            <person name="Gardner M.J."/>
            <person name="Carucci D.J."/>
        </authorList>
    </citation>
    <scope>NUCLEOTIDE SEQUENCE [LARGE SCALE GENOMIC DNA]</scope>
    <source>
        <strain evidence="2 3">17XNL</strain>
    </source>
</reference>
<organism evidence="2 3">
    <name type="scientific">Plasmodium yoelii yoelii</name>
    <dbReference type="NCBI Taxonomy" id="73239"/>
    <lineage>
        <taxon>Eukaryota</taxon>
        <taxon>Sar</taxon>
        <taxon>Alveolata</taxon>
        <taxon>Apicomplexa</taxon>
        <taxon>Aconoidasida</taxon>
        <taxon>Haemosporida</taxon>
        <taxon>Plasmodiidae</taxon>
        <taxon>Plasmodium</taxon>
        <taxon>Plasmodium (Vinckeia)</taxon>
    </lineage>
</organism>
<keyword evidence="1" id="KW-1133">Transmembrane helix</keyword>
<dbReference type="Proteomes" id="UP000008553">
    <property type="component" value="Unassembled WGS sequence"/>
</dbReference>
<dbReference type="EMBL" id="AABL01002684">
    <property type="protein sequence ID" value="EAA19782.1"/>
    <property type="molecule type" value="Genomic_DNA"/>
</dbReference>
<dbReference type="AlphaFoldDB" id="Q7R854"/>
<protein>
    <submittedName>
        <fullName evidence="2">Uncharacterized protein</fullName>
    </submittedName>
</protein>
<evidence type="ECO:0000313" key="2">
    <source>
        <dbReference type="EMBL" id="EAA19782.1"/>
    </source>
</evidence>
<dbReference type="PaxDb" id="73239-Q7R854"/>
<dbReference type="InParanoid" id="Q7R854"/>
<comment type="caution">
    <text evidence="2">The sequence shown here is derived from an EMBL/GenBank/DDBJ whole genome shotgun (WGS) entry which is preliminary data.</text>
</comment>
<feature type="transmembrane region" description="Helical" evidence="1">
    <location>
        <begin position="25"/>
        <end position="49"/>
    </location>
</feature>
<keyword evidence="1" id="KW-0472">Membrane</keyword>
<proteinExistence type="predicted"/>
<sequence>MVIFCIMLKWGYFYKSLYFHSKISYLVLYIIFCTFSIIYFPFFVLKYIFITPNNV</sequence>
<keyword evidence="1" id="KW-0812">Transmembrane</keyword>
<gene>
    <name evidence="2" type="ORF">PY07369</name>
</gene>
<accession>Q7R854</accession>
<keyword evidence="3" id="KW-1185">Reference proteome</keyword>